<protein>
    <submittedName>
        <fullName evidence="2">Uncharacterized protein</fullName>
    </submittedName>
</protein>
<dbReference type="Proteomes" id="UP000616769">
    <property type="component" value="Unassembled WGS sequence"/>
</dbReference>
<feature type="compositionally biased region" description="Polar residues" evidence="1">
    <location>
        <begin position="140"/>
        <end position="165"/>
    </location>
</feature>
<evidence type="ECO:0000313" key="2">
    <source>
        <dbReference type="EMBL" id="KPM02372.1"/>
    </source>
</evidence>
<organism evidence="2 3">
    <name type="scientific">Sarcoptes scabiei</name>
    <name type="common">Itch mite</name>
    <name type="synonym">Acarus scabiei</name>
    <dbReference type="NCBI Taxonomy" id="52283"/>
    <lineage>
        <taxon>Eukaryota</taxon>
        <taxon>Metazoa</taxon>
        <taxon>Ecdysozoa</taxon>
        <taxon>Arthropoda</taxon>
        <taxon>Chelicerata</taxon>
        <taxon>Arachnida</taxon>
        <taxon>Acari</taxon>
        <taxon>Acariformes</taxon>
        <taxon>Sarcoptiformes</taxon>
        <taxon>Astigmata</taxon>
        <taxon>Psoroptidia</taxon>
        <taxon>Sarcoptoidea</taxon>
        <taxon>Sarcoptidae</taxon>
        <taxon>Sarcoptinae</taxon>
        <taxon>Sarcoptes</taxon>
    </lineage>
</organism>
<dbReference type="EMBL" id="JXLN01001709">
    <property type="protein sequence ID" value="KPM02372.1"/>
    <property type="molecule type" value="Genomic_DNA"/>
</dbReference>
<feature type="region of interest" description="Disordered" evidence="1">
    <location>
        <begin position="124"/>
        <end position="185"/>
    </location>
</feature>
<dbReference type="OrthoDB" id="6515250at2759"/>
<comment type="caution">
    <text evidence="2">The sequence shown here is derived from an EMBL/GenBank/DDBJ whole genome shotgun (WGS) entry which is preliminary data.</text>
</comment>
<accession>A0A131ZUB9</accession>
<feature type="compositionally biased region" description="Polar residues" evidence="1">
    <location>
        <begin position="228"/>
        <end position="240"/>
    </location>
</feature>
<feature type="compositionally biased region" description="Acidic residues" evidence="1">
    <location>
        <begin position="173"/>
        <end position="182"/>
    </location>
</feature>
<feature type="compositionally biased region" description="Basic residues" evidence="1">
    <location>
        <begin position="570"/>
        <end position="597"/>
    </location>
</feature>
<reference evidence="2 3" key="1">
    <citation type="journal article" date="2015" name="Parasit. Vectors">
        <title>Draft genome of the scabies mite.</title>
        <authorList>
            <person name="Rider S.D.Jr."/>
            <person name="Morgan M.S."/>
            <person name="Arlian L.G."/>
        </authorList>
    </citation>
    <scope>NUCLEOTIDE SEQUENCE [LARGE SCALE GENOMIC DNA]</scope>
    <source>
        <strain evidence="2">Arlian Lab</strain>
    </source>
</reference>
<evidence type="ECO:0000313" key="3">
    <source>
        <dbReference type="Proteomes" id="UP000616769"/>
    </source>
</evidence>
<sequence length="597" mass="69035">MEIQDALELARDLSVEEEREIEDNCLPIKRLKLDHRTDSVSQEEIDKNLNNSDPDLDFHDEKLLKNDEIISNDAINVDVVANPYAIDDDKSEEGEISLDEGEIIDDDDDNNGRNELVVATEKIKSSSSTLRNSEEEKMMHQQQNSKFSEQNSFTNSSNCNENIDQNETKIDQNDENFEEGEYDDRRSNNELFDDMMNADEINSNYSDWSETKDDLLEADLVIDQSKSNNRSDSIQAQNGNIKKVISDEECETNEPETNSLDESNQEFENLFSQKAPDDDDDDEKEPEKIEVNILDSLKIDWKSLLEHSRQEQNETTSDPNDIEKKKLISETFRKKYSTIAMLNRIGFSYRYAGAELSKLIENQMQEQLQEDYQPMLSKIASMHSFQLSRKSQAAIIDISDADYLSQPFSSTYYPTGPNLYWMTTPIVQRNFCPQSFSVYNHVPLQQPFYYYRPTITWHNKPQWTQWTQWKPFDLRLSPTIWKFKAPSFVGNATDNNSTLTTGNNTKIERVFKSQLTKPPYWSYLGSIEHFKLDEKLLNRPDELERESEPLTTTTTTARPDSSGITEKAKQKSKRAEKKKNSSKKSKSSGKRKILADP</sequence>
<proteinExistence type="predicted"/>
<feature type="region of interest" description="Disordered" evidence="1">
    <location>
        <begin position="541"/>
        <end position="597"/>
    </location>
</feature>
<dbReference type="AlphaFoldDB" id="A0A131ZUB9"/>
<feature type="region of interest" description="Disordered" evidence="1">
    <location>
        <begin position="228"/>
        <end position="264"/>
    </location>
</feature>
<feature type="compositionally biased region" description="Polar residues" evidence="1">
    <location>
        <begin position="255"/>
        <end position="264"/>
    </location>
</feature>
<evidence type="ECO:0000256" key="1">
    <source>
        <dbReference type="SAM" id="MobiDB-lite"/>
    </source>
</evidence>
<name>A0A131ZUB9_SARSC</name>
<dbReference type="VEuPathDB" id="VectorBase:SSCA009757"/>
<gene>
    <name evidence="2" type="ORF">QR98_0007840</name>
</gene>